<feature type="signal peptide" evidence="1">
    <location>
        <begin position="1"/>
        <end position="19"/>
    </location>
</feature>
<dbReference type="EMBL" id="CP044016">
    <property type="protein sequence ID" value="QES89451.1"/>
    <property type="molecule type" value="Genomic_DNA"/>
</dbReference>
<feature type="chain" id="PRO_5024367257" evidence="1">
    <location>
        <begin position="20"/>
        <end position="301"/>
    </location>
</feature>
<evidence type="ECO:0000313" key="3">
    <source>
        <dbReference type="Proteomes" id="UP000292424"/>
    </source>
</evidence>
<gene>
    <name evidence="2" type="ORF">E0W69_012510</name>
</gene>
<name>A0A5P2GCY5_9BACT</name>
<keyword evidence="1" id="KW-0732">Signal</keyword>
<sequence>MKKIIPLVLFSVASIVGFAQDSKTNVDKLCGCYEVSFKYAETFSPDTSYKFRERETIENVTELALPIVNTPTKVVIQHLLVINDTMIVKHWREDWTYENPIQWIFKGDGVWQKVTLSASEVKGKWSQSVWEVSDAPRYQGSAAWQVVNNKTIWENTTDAPLPRREYTTRSDYNILNRTNRLVLTKNGYDHVQDNLKIQRTEGASDTIRVEESGLNRYVQQPEEKCTPALNYWKNYAPFWIAVEKIWEKYMDTHSQITLVESMGKGKSLNSELFRLSDSWKANKVSGNLDDVLRATILPHLQ</sequence>
<proteinExistence type="predicted"/>
<dbReference type="RefSeq" id="WP_131330396.1">
    <property type="nucleotide sequence ID" value="NZ_CP044016.1"/>
</dbReference>
<dbReference type="AlphaFoldDB" id="A0A5P2GCY5"/>
<accession>A0A5P2GCY5</accession>
<organism evidence="2 3">
    <name type="scientific">Rhizosphaericola mali</name>
    <dbReference type="NCBI Taxonomy" id="2545455"/>
    <lineage>
        <taxon>Bacteria</taxon>
        <taxon>Pseudomonadati</taxon>
        <taxon>Bacteroidota</taxon>
        <taxon>Chitinophagia</taxon>
        <taxon>Chitinophagales</taxon>
        <taxon>Chitinophagaceae</taxon>
        <taxon>Rhizosphaericola</taxon>
    </lineage>
</organism>
<dbReference type="Pfam" id="PF20311">
    <property type="entry name" value="DUF6607"/>
    <property type="match status" value="1"/>
</dbReference>
<evidence type="ECO:0000313" key="2">
    <source>
        <dbReference type="EMBL" id="QES89451.1"/>
    </source>
</evidence>
<dbReference type="KEGG" id="arac:E0W69_012510"/>
<reference evidence="2 3" key="1">
    <citation type="submission" date="2019-09" db="EMBL/GenBank/DDBJ databases">
        <title>Complete genome sequence of Arachidicoccus sp. B3-10 isolated from apple orchard soil.</title>
        <authorList>
            <person name="Kim H.S."/>
            <person name="Han K.-I."/>
            <person name="Suh M.K."/>
            <person name="Lee K.C."/>
            <person name="Eom M.K."/>
            <person name="Kim J.-S."/>
            <person name="Kang S.W."/>
            <person name="Sin Y."/>
            <person name="Lee J.-S."/>
        </authorList>
    </citation>
    <scope>NUCLEOTIDE SEQUENCE [LARGE SCALE GENOMIC DNA]</scope>
    <source>
        <strain evidence="2 3">B3-10</strain>
    </source>
</reference>
<dbReference type="InterPro" id="IPR046715">
    <property type="entry name" value="DUF6607"/>
</dbReference>
<keyword evidence="3" id="KW-1185">Reference proteome</keyword>
<protein>
    <submittedName>
        <fullName evidence="2">Uncharacterized protein</fullName>
    </submittedName>
</protein>
<dbReference type="Proteomes" id="UP000292424">
    <property type="component" value="Chromosome"/>
</dbReference>
<evidence type="ECO:0000256" key="1">
    <source>
        <dbReference type="SAM" id="SignalP"/>
    </source>
</evidence>
<dbReference type="OrthoDB" id="8564954at2"/>